<sequence length="141" mass="16261">MNFFLPDIVPTNKILLMVSDAASYMVKAGRQQKVLYPNLIHVTCLAHGLNRMTEEIRNSFPTGNSLISNVKKIFLKSPLRIQIYKEKLPNTPLPPEPIITRWGTFLKPACFYAEHFLPIKELILSFEETKILVRFQNANQF</sequence>
<gene>
    <name evidence="1" type="primary">LOC114348782</name>
</gene>
<protein>
    <submittedName>
        <fullName evidence="1">Uncharacterized protein LOC114348782</fullName>
    </submittedName>
</protein>
<evidence type="ECO:0000313" key="1">
    <source>
        <dbReference type="RefSeq" id="XP_028155071.1"/>
    </source>
</evidence>
<dbReference type="RefSeq" id="XP_028155071.1">
    <property type="nucleotide sequence ID" value="XM_028299270.1"/>
</dbReference>
<reference evidence="1" key="1">
    <citation type="submission" date="2025-08" db="UniProtKB">
        <authorList>
            <consortium name="RefSeq"/>
        </authorList>
    </citation>
    <scope>IDENTIFICATION</scope>
    <source>
        <tissue evidence="1">Whole insect</tissue>
    </source>
</reference>
<dbReference type="AlphaFoldDB" id="A0A6P7GZA6"/>
<dbReference type="InParanoid" id="A0A6P7GZA6"/>
<dbReference type="InterPro" id="IPR012337">
    <property type="entry name" value="RNaseH-like_sf"/>
</dbReference>
<proteinExistence type="predicted"/>
<dbReference type="SUPFAM" id="SSF53098">
    <property type="entry name" value="Ribonuclease H-like"/>
    <property type="match status" value="1"/>
</dbReference>
<organism evidence="1">
    <name type="scientific">Diabrotica virgifera virgifera</name>
    <name type="common">western corn rootworm</name>
    <dbReference type="NCBI Taxonomy" id="50390"/>
    <lineage>
        <taxon>Eukaryota</taxon>
        <taxon>Metazoa</taxon>
        <taxon>Ecdysozoa</taxon>
        <taxon>Arthropoda</taxon>
        <taxon>Hexapoda</taxon>
        <taxon>Insecta</taxon>
        <taxon>Pterygota</taxon>
        <taxon>Neoptera</taxon>
        <taxon>Endopterygota</taxon>
        <taxon>Coleoptera</taxon>
        <taxon>Polyphaga</taxon>
        <taxon>Cucujiformia</taxon>
        <taxon>Chrysomeloidea</taxon>
        <taxon>Chrysomelidae</taxon>
        <taxon>Galerucinae</taxon>
        <taxon>Diabroticina</taxon>
        <taxon>Diabroticites</taxon>
        <taxon>Diabrotica</taxon>
    </lineage>
</organism>
<name>A0A6P7GZA6_DIAVI</name>
<accession>A0A6P7GZA6</accession>